<evidence type="ECO:0000256" key="1">
    <source>
        <dbReference type="SAM" id="MobiDB-lite"/>
    </source>
</evidence>
<protein>
    <submittedName>
        <fullName evidence="2">Uncharacterized protein</fullName>
    </submittedName>
</protein>
<dbReference type="EMBL" id="LT598496">
    <property type="protein sequence ID" value="SBV28269.1"/>
    <property type="molecule type" value="Genomic_DNA"/>
</dbReference>
<name>A0A1C3N6R1_9ACTN</name>
<dbReference type="AlphaFoldDB" id="A0A1C3N6R1"/>
<dbReference type="Proteomes" id="UP000199393">
    <property type="component" value="Chromosome I"/>
</dbReference>
<accession>A0A1C3N6R1</accession>
<organism evidence="2 3">
    <name type="scientific">Micromonospora krabiensis</name>
    <dbReference type="NCBI Taxonomy" id="307121"/>
    <lineage>
        <taxon>Bacteria</taxon>
        <taxon>Bacillati</taxon>
        <taxon>Actinomycetota</taxon>
        <taxon>Actinomycetes</taxon>
        <taxon>Micromonosporales</taxon>
        <taxon>Micromonosporaceae</taxon>
        <taxon>Micromonospora</taxon>
    </lineage>
</organism>
<proteinExistence type="predicted"/>
<gene>
    <name evidence="2" type="ORF">GA0070620_3808</name>
</gene>
<keyword evidence="3" id="KW-1185">Reference proteome</keyword>
<evidence type="ECO:0000313" key="2">
    <source>
        <dbReference type="EMBL" id="SBV28269.1"/>
    </source>
</evidence>
<evidence type="ECO:0000313" key="3">
    <source>
        <dbReference type="Proteomes" id="UP000199393"/>
    </source>
</evidence>
<sequence length="270" mass="29160">MTATNGAATPLSRYGTRVPTVTPRPGRKPAPAATTASTTAPTSPVVTPTATINTMIVCLPDGLPSQALTATQLDRHFGVSGTLQPRFWAIPDMWLWQRRDLVAPRKGRPVYCAGGPVKLLDLAAMRHAAGVGAGIRHEVWQRVVHGTRPATPWPTLLARHLADPARYPRERAEADFHNQARVNAMRMHNAASYGAAHLAVGELEMFQAGPMAYQHYSATTAVCGDALLTPDGHKLAPASDALAHRVTYLEQAMRYLDTVETDQRLLAVAL</sequence>
<feature type="compositionally biased region" description="Low complexity" evidence="1">
    <location>
        <begin position="29"/>
        <end position="45"/>
    </location>
</feature>
<dbReference type="PATRIC" id="fig|307121.4.peg.3889"/>
<reference evidence="3" key="1">
    <citation type="submission" date="2016-06" db="EMBL/GenBank/DDBJ databases">
        <authorList>
            <person name="Varghese N."/>
        </authorList>
    </citation>
    <scope>NUCLEOTIDE SEQUENCE [LARGE SCALE GENOMIC DNA]</scope>
    <source>
        <strain evidence="3">DSM 45344</strain>
    </source>
</reference>
<dbReference type="RefSeq" id="WP_172836458.1">
    <property type="nucleotide sequence ID" value="NZ_JBHRWG010000004.1"/>
</dbReference>
<feature type="region of interest" description="Disordered" evidence="1">
    <location>
        <begin position="1"/>
        <end position="45"/>
    </location>
</feature>